<keyword evidence="3" id="KW-0133">Cell shape</keyword>
<dbReference type="AlphaFoldDB" id="A0A1G1YID4"/>
<sequence>MDNFFKLALLGLMIIFLIIALHYINWLKPVENALIKVLGPGQEKIYSLVLDIKDFRTRWLIKRDWLQENEELRKKFEELRIDQSSLNSLKSENDLLKQELNFTQEREIKTVTAKIITGVSDSLSKSVIINKGFNDQVEDGLAVVAGPGVMVGKIYDVYADHSKVLLLTDNQSRVAATIQNLNKTTGLVEGQFGLSFAMTNIPQDQEVKNGDLIVTSGLEGKIPKDLLIAQVESVNEVESEIFKTALLTPIIPFDNLSYVLVILR</sequence>
<evidence type="ECO:0000256" key="6">
    <source>
        <dbReference type="SAM" id="Phobius"/>
    </source>
</evidence>
<evidence type="ECO:0000313" key="9">
    <source>
        <dbReference type="Proteomes" id="UP000177376"/>
    </source>
</evidence>
<comment type="similarity">
    <text evidence="1">Belongs to the MreC family.</text>
</comment>
<dbReference type="GO" id="GO:0005886">
    <property type="term" value="C:plasma membrane"/>
    <property type="evidence" value="ECO:0007669"/>
    <property type="project" value="TreeGrafter"/>
</dbReference>
<dbReference type="GO" id="GO:0008360">
    <property type="term" value="P:regulation of cell shape"/>
    <property type="evidence" value="ECO:0007669"/>
    <property type="project" value="UniProtKB-KW"/>
</dbReference>
<dbReference type="PIRSF" id="PIRSF038471">
    <property type="entry name" value="MreC"/>
    <property type="match status" value="1"/>
</dbReference>
<dbReference type="NCBIfam" id="TIGR00219">
    <property type="entry name" value="mreC"/>
    <property type="match status" value="1"/>
</dbReference>
<dbReference type="PANTHER" id="PTHR34138:SF1">
    <property type="entry name" value="CELL SHAPE-DETERMINING PROTEIN MREC"/>
    <property type="match status" value="1"/>
</dbReference>
<evidence type="ECO:0000313" key="8">
    <source>
        <dbReference type="EMBL" id="OGY51586.1"/>
    </source>
</evidence>
<keyword evidence="6" id="KW-0812">Transmembrane</keyword>
<dbReference type="InterPro" id="IPR055342">
    <property type="entry name" value="MreC_beta-barrel_core"/>
</dbReference>
<feature type="coiled-coil region" evidence="5">
    <location>
        <begin position="62"/>
        <end position="106"/>
    </location>
</feature>
<accession>A0A1G1YID4</accession>
<dbReference type="Gene3D" id="2.40.10.340">
    <property type="entry name" value="Rod shape-determining protein MreC, domain 1"/>
    <property type="match status" value="1"/>
</dbReference>
<evidence type="ECO:0000256" key="3">
    <source>
        <dbReference type="ARBA" id="ARBA00022960"/>
    </source>
</evidence>
<organism evidence="8 9">
    <name type="scientific">Candidatus Buchananbacteria bacterium RIFCSPLOWO2_01_FULL_39_33</name>
    <dbReference type="NCBI Taxonomy" id="1797543"/>
    <lineage>
        <taxon>Bacteria</taxon>
        <taxon>Candidatus Buchananiibacteriota</taxon>
    </lineage>
</organism>
<name>A0A1G1YID4_9BACT</name>
<evidence type="ECO:0000256" key="4">
    <source>
        <dbReference type="ARBA" id="ARBA00032089"/>
    </source>
</evidence>
<dbReference type="EMBL" id="MHIM01000034">
    <property type="protein sequence ID" value="OGY51586.1"/>
    <property type="molecule type" value="Genomic_DNA"/>
</dbReference>
<evidence type="ECO:0000259" key="7">
    <source>
        <dbReference type="Pfam" id="PF04085"/>
    </source>
</evidence>
<dbReference type="Pfam" id="PF04085">
    <property type="entry name" value="MreC"/>
    <property type="match status" value="1"/>
</dbReference>
<evidence type="ECO:0000256" key="1">
    <source>
        <dbReference type="ARBA" id="ARBA00009369"/>
    </source>
</evidence>
<dbReference type="InterPro" id="IPR042177">
    <property type="entry name" value="Cell/Rod_1"/>
</dbReference>
<keyword evidence="6" id="KW-0472">Membrane</keyword>
<dbReference type="Proteomes" id="UP000177376">
    <property type="component" value="Unassembled WGS sequence"/>
</dbReference>
<comment type="caution">
    <text evidence="8">The sequence shown here is derived from an EMBL/GenBank/DDBJ whole genome shotgun (WGS) entry which is preliminary data.</text>
</comment>
<evidence type="ECO:0000256" key="5">
    <source>
        <dbReference type="SAM" id="Coils"/>
    </source>
</evidence>
<reference evidence="8 9" key="1">
    <citation type="journal article" date="2016" name="Nat. Commun.">
        <title>Thousands of microbial genomes shed light on interconnected biogeochemical processes in an aquifer system.</title>
        <authorList>
            <person name="Anantharaman K."/>
            <person name="Brown C.T."/>
            <person name="Hug L.A."/>
            <person name="Sharon I."/>
            <person name="Castelle C.J."/>
            <person name="Probst A.J."/>
            <person name="Thomas B.C."/>
            <person name="Singh A."/>
            <person name="Wilkins M.J."/>
            <person name="Karaoz U."/>
            <person name="Brodie E.L."/>
            <person name="Williams K.H."/>
            <person name="Hubbard S.S."/>
            <person name="Banfield J.F."/>
        </authorList>
    </citation>
    <scope>NUCLEOTIDE SEQUENCE [LARGE SCALE GENOMIC DNA]</scope>
</reference>
<dbReference type="InterPro" id="IPR042175">
    <property type="entry name" value="Cell/Rod_MreC_2"/>
</dbReference>
<dbReference type="PANTHER" id="PTHR34138">
    <property type="entry name" value="CELL SHAPE-DETERMINING PROTEIN MREC"/>
    <property type="match status" value="1"/>
</dbReference>
<gene>
    <name evidence="8" type="ORF">A3A02_02140</name>
</gene>
<dbReference type="InterPro" id="IPR007221">
    <property type="entry name" value="MreC"/>
</dbReference>
<dbReference type="Gene3D" id="2.40.10.350">
    <property type="entry name" value="Rod shape-determining protein MreC, domain 2"/>
    <property type="match status" value="1"/>
</dbReference>
<keyword evidence="5" id="KW-0175">Coiled coil</keyword>
<evidence type="ECO:0000256" key="2">
    <source>
        <dbReference type="ARBA" id="ARBA00013855"/>
    </source>
</evidence>
<feature type="transmembrane region" description="Helical" evidence="6">
    <location>
        <begin position="7"/>
        <end position="26"/>
    </location>
</feature>
<keyword evidence="6" id="KW-1133">Transmembrane helix</keyword>
<protein>
    <recommendedName>
        <fullName evidence="2">Cell shape-determining protein MreC</fullName>
    </recommendedName>
    <alternativeName>
        <fullName evidence="4">Cell shape protein MreC</fullName>
    </alternativeName>
</protein>
<proteinExistence type="inferred from homology"/>
<feature type="domain" description="Rod shape-determining protein MreC beta-barrel core" evidence="7">
    <location>
        <begin position="116"/>
        <end position="262"/>
    </location>
</feature>